<sequence length="222" mass="24908">MTGLKSLFAAASLLLAMSANAADLKGIGMFETLDKPWFATALYVQDNYGEQQTEQDASQGSDSASAIPERLEFKVVEDKISQRRFRQLWLDVLAVVQDQRLLQSGDMDEFLGAVKGSLKQNDHLVLKQEDDYVSLTINYHEHARLSRDFLASLVDVLIARIAPIPELKHGLMGTLPRDELRGIQRAFDKGEPSLHRISQTSRWLRIKDVEVSQRLASSEPSV</sequence>
<dbReference type="EMBL" id="JBHRYB010000005">
    <property type="protein sequence ID" value="MFC3679681.1"/>
    <property type="molecule type" value="Genomic_DNA"/>
</dbReference>
<feature type="chain" id="PRO_5047381336" description="Chalcone isomerase domain-containing protein" evidence="1">
    <location>
        <begin position="22"/>
        <end position="222"/>
    </location>
</feature>
<organism evidence="2 3">
    <name type="scientific">Bacterioplanoides pacificum</name>
    <dbReference type="NCBI Taxonomy" id="1171596"/>
    <lineage>
        <taxon>Bacteria</taxon>
        <taxon>Pseudomonadati</taxon>
        <taxon>Pseudomonadota</taxon>
        <taxon>Gammaproteobacteria</taxon>
        <taxon>Oceanospirillales</taxon>
        <taxon>Oceanospirillaceae</taxon>
        <taxon>Bacterioplanoides</taxon>
    </lineage>
</organism>
<proteinExistence type="predicted"/>
<comment type="caution">
    <text evidence="2">The sequence shown here is derived from an EMBL/GenBank/DDBJ whole genome shotgun (WGS) entry which is preliminary data.</text>
</comment>
<keyword evidence="3" id="KW-1185">Reference proteome</keyword>
<name>A0ABV7VT23_9GAMM</name>
<evidence type="ECO:0000313" key="2">
    <source>
        <dbReference type="EMBL" id="MFC3679681.1"/>
    </source>
</evidence>
<evidence type="ECO:0000313" key="3">
    <source>
        <dbReference type="Proteomes" id="UP001595722"/>
    </source>
</evidence>
<feature type="signal peptide" evidence="1">
    <location>
        <begin position="1"/>
        <end position="21"/>
    </location>
</feature>
<dbReference type="RefSeq" id="WP_376865431.1">
    <property type="nucleotide sequence ID" value="NZ_JBHRYB010000005.1"/>
</dbReference>
<protein>
    <recommendedName>
        <fullName evidence="4">Chalcone isomerase domain-containing protein</fullName>
    </recommendedName>
</protein>
<keyword evidence="1" id="KW-0732">Signal</keyword>
<dbReference type="Proteomes" id="UP001595722">
    <property type="component" value="Unassembled WGS sequence"/>
</dbReference>
<evidence type="ECO:0000256" key="1">
    <source>
        <dbReference type="SAM" id="SignalP"/>
    </source>
</evidence>
<reference evidence="3" key="1">
    <citation type="journal article" date="2019" name="Int. J. Syst. Evol. Microbiol.">
        <title>The Global Catalogue of Microorganisms (GCM) 10K type strain sequencing project: providing services to taxonomists for standard genome sequencing and annotation.</title>
        <authorList>
            <consortium name="The Broad Institute Genomics Platform"/>
            <consortium name="The Broad Institute Genome Sequencing Center for Infectious Disease"/>
            <person name="Wu L."/>
            <person name="Ma J."/>
        </authorList>
    </citation>
    <scope>NUCLEOTIDE SEQUENCE [LARGE SCALE GENOMIC DNA]</scope>
    <source>
        <strain evidence="3">KCTC 42424</strain>
    </source>
</reference>
<evidence type="ECO:0008006" key="4">
    <source>
        <dbReference type="Google" id="ProtNLM"/>
    </source>
</evidence>
<accession>A0ABV7VT23</accession>
<gene>
    <name evidence="2" type="ORF">ACFOMG_06110</name>
</gene>